<reference evidence="10" key="1">
    <citation type="journal article" date="2020" name="Science">
        <title>Unexpected conservation and global transmission of agrobacterial virulence plasmids.</title>
        <authorList>
            <person name="Weisberg A.J."/>
            <person name="Davis E.W. 2nd"/>
            <person name="Tabima J."/>
            <person name="Belcher M.S."/>
            <person name="Miller M."/>
            <person name="Kuo C.H."/>
            <person name="Loper J.E."/>
            <person name="Grunwald N.J."/>
            <person name="Putnam M.L."/>
            <person name="Chang J.H."/>
        </authorList>
    </citation>
    <scope>NUCLEOTIDE SEQUENCE</scope>
    <source>
        <strain evidence="10">17-1853-1a</strain>
    </source>
</reference>
<keyword evidence="3" id="KW-1003">Cell membrane</keyword>
<evidence type="ECO:0000256" key="9">
    <source>
        <dbReference type="SAM" id="Phobius"/>
    </source>
</evidence>
<organism evidence="10 11">
    <name type="scientific">Agrobacterium tumefaciens</name>
    <dbReference type="NCBI Taxonomy" id="358"/>
    <lineage>
        <taxon>Bacteria</taxon>
        <taxon>Pseudomonadati</taxon>
        <taxon>Pseudomonadota</taxon>
        <taxon>Alphaproteobacteria</taxon>
        <taxon>Hyphomicrobiales</taxon>
        <taxon>Rhizobiaceae</taxon>
        <taxon>Rhizobium/Agrobacterium group</taxon>
        <taxon>Agrobacterium</taxon>
        <taxon>Agrobacterium tumefaciens complex</taxon>
    </lineage>
</organism>
<accession>A0AA44F4X6</accession>
<feature type="transmembrane region" description="Helical" evidence="9">
    <location>
        <begin position="189"/>
        <end position="211"/>
    </location>
</feature>
<dbReference type="GO" id="GO:0022857">
    <property type="term" value="F:transmembrane transporter activity"/>
    <property type="evidence" value="ECO:0007669"/>
    <property type="project" value="InterPro"/>
</dbReference>
<comment type="subcellular location">
    <subcellularLocation>
        <location evidence="1">Cell membrane</location>
        <topology evidence="1">Multi-pass membrane protein</topology>
    </subcellularLocation>
</comment>
<keyword evidence="7 9" id="KW-0472">Membrane</keyword>
<dbReference type="PANTHER" id="PTHR11795:SF442">
    <property type="entry name" value="ABC TRANSPORTER ATP-BINDING PROTEIN"/>
    <property type="match status" value="1"/>
</dbReference>
<evidence type="ECO:0000256" key="8">
    <source>
        <dbReference type="ARBA" id="ARBA00037998"/>
    </source>
</evidence>
<dbReference type="Proteomes" id="UP000702952">
    <property type="component" value="Unassembled WGS sequence"/>
</dbReference>
<comment type="similarity">
    <text evidence="8">Belongs to the binding-protein-dependent transport system permease family. LivHM subfamily.</text>
</comment>
<evidence type="ECO:0000256" key="6">
    <source>
        <dbReference type="ARBA" id="ARBA00022989"/>
    </source>
</evidence>
<feature type="transmembrane region" description="Helical" evidence="9">
    <location>
        <begin position="149"/>
        <end position="168"/>
    </location>
</feature>
<protein>
    <submittedName>
        <fullName evidence="10">Branched-chain amino acid ABC transporter permease</fullName>
    </submittedName>
</protein>
<evidence type="ECO:0000313" key="10">
    <source>
        <dbReference type="EMBL" id="NTC29449.1"/>
    </source>
</evidence>
<evidence type="ECO:0000256" key="1">
    <source>
        <dbReference type="ARBA" id="ARBA00004651"/>
    </source>
</evidence>
<dbReference type="AlphaFoldDB" id="A0AA44F4X6"/>
<sequence>MTMLFGVPLQALLGQLLIGLINGSFYALLSLGLAVIFGLLRVINFAHGAQYMLGAFVAFLGLQYFGISFWWALLVTPLVVALFGAIIERLLLSRLYDLDPLYGLLFTFGLALVVEGTFRWLYGAAGQPYSVPRELAGGTNLGFMFLPNYRAFVVVISLVACIATWALIEKTRLGSYLRAATENPTLVQAFGINVPVLLTLTYALGAGLAGFTGVLAAPIYQVSPLMGTNLIIVVFAVVVVGGMGSIMGAIVTGYMLGIAEGLTKVFYPEASNIVIFVIMAFVLLIRPAGLFGKDA</sequence>
<dbReference type="CDD" id="cd06582">
    <property type="entry name" value="TM_PBP1_LivH_like"/>
    <property type="match status" value="1"/>
</dbReference>
<evidence type="ECO:0000313" key="11">
    <source>
        <dbReference type="Proteomes" id="UP000702952"/>
    </source>
</evidence>
<name>A0AA44F4X6_AGRTU</name>
<feature type="transmembrane region" description="Helical" evidence="9">
    <location>
        <begin position="270"/>
        <end position="289"/>
    </location>
</feature>
<feature type="transmembrane region" description="Helical" evidence="9">
    <location>
        <begin position="71"/>
        <end position="92"/>
    </location>
</feature>
<keyword evidence="2" id="KW-0813">Transport</keyword>
<comment type="caution">
    <text evidence="10">The sequence shown here is derived from an EMBL/GenBank/DDBJ whole genome shotgun (WGS) entry which is preliminary data.</text>
</comment>
<evidence type="ECO:0000256" key="2">
    <source>
        <dbReference type="ARBA" id="ARBA00022448"/>
    </source>
</evidence>
<dbReference type="InterPro" id="IPR052157">
    <property type="entry name" value="BCAA_transport_permease"/>
</dbReference>
<dbReference type="PANTHER" id="PTHR11795">
    <property type="entry name" value="BRANCHED-CHAIN AMINO ACID TRANSPORT SYSTEM PERMEASE PROTEIN LIVH"/>
    <property type="match status" value="1"/>
</dbReference>
<evidence type="ECO:0000256" key="4">
    <source>
        <dbReference type="ARBA" id="ARBA00022692"/>
    </source>
</evidence>
<proteinExistence type="inferred from homology"/>
<feature type="transmembrane region" description="Helical" evidence="9">
    <location>
        <begin position="101"/>
        <end position="122"/>
    </location>
</feature>
<evidence type="ECO:0000256" key="3">
    <source>
        <dbReference type="ARBA" id="ARBA00022475"/>
    </source>
</evidence>
<feature type="transmembrane region" description="Helical" evidence="9">
    <location>
        <begin position="49"/>
        <end position="65"/>
    </location>
</feature>
<dbReference type="GO" id="GO:0006865">
    <property type="term" value="P:amino acid transport"/>
    <property type="evidence" value="ECO:0007669"/>
    <property type="project" value="UniProtKB-KW"/>
</dbReference>
<dbReference type="GO" id="GO:0005886">
    <property type="term" value="C:plasma membrane"/>
    <property type="evidence" value="ECO:0007669"/>
    <property type="project" value="UniProtKB-SubCell"/>
</dbReference>
<dbReference type="RefSeq" id="WP_019566514.1">
    <property type="nucleotide sequence ID" value="NZ_CP032922.1"/>
</dbReference>
<dbReference type="Pfam" id="PF02653">
    <property type="entry name" value="BPD_transp_2"/>
    <property type="match status" value="1"/>
</dbReference>
<keyword evidence="5" id="KW-0029">Amino-acid transport</keyword>
<dbReference type="GeneID" id="92773459"/>
<gene>
    <name evidence="10" type="ORF">G6M46_15015</name>
</gene>
<evidence type="ECO:0000256" key="7">
    <source>
        <dbReference type="ARBA" id="ARBA00023136"/>
    </source>
</evidence>
<dbReference type="EMBL" id="JAAMAY010000026">
    <property type="protein sequence ID" value="NTC29449.1"/>
    <property type="molecule type" value="Genomic_DNA"/>
</dbReference>
<feature type="transmembrane region" description="Helical" evidence="9">
    <location>
        <begin position="12"/>
        <end position="37"/>
    </location>
</feature>
<keyword evidence="4 9" id="KW-0812">Transmembrane</keyword>
<dbReference type="InterPro" id="IPR001851">
    <property type="entry name" value="ABC_transp_permease"/>
</dbReference>
<feature type="transmembrane region" description="Helical" evidence="9">
    <location>
        <begin position="231"/>
        <end position="258"/>
    </location>
</feature>
<evidence type="ECO:0000256" key="5">
    <source>
        <dbReference type="ARBA" id="ARBA00022970"/>
    </source>
</evidence>
<keyword evidence="6 9" id="KW-1133">Transmembrane helix</keyword>